<feature type="transmembrane region" description="Helical" evidence="1">
    <location>
        <begin position="66"/>
        <end position="85"/>
    </location>
</feature>
<keyword evidence="3" id="KW-1185">Reference proteome</keyword>
<dbReference type="Proteomes" id="UP000078431">
    <property type="component" value="Unassembled WGS sequence"/>
</dbReference>
<name>A0AA91IPR6_9GAMM</name>
<comment type="caution">
    <text evidence="2">The sequence shown here is derived from an EMBL/GenBank/DDBJ whole genome shotgun (WGS) entry which is preliminary data.</text>
</comment>
<evidence type="ECO:0000313" key="2">
    <source>
        <dbReference type="EMBL" id="OAT59077.1"/>
    </source>
</evidence>
<evidence type="ECO:0000313" key="3">
    <source>
        <dbReference type="Proteomes" id="UP000078431"/>
    </source>
</evidence>
<organism evidence="2 3">
    <name type="scientific">Obesumbacterium proteus ATCC 12841</name>
    <dbReference type="NCBI Taxonomy" id="1354268"/>
    <lineage>
        <taxon>Bacteria</taxon>
        <taxon>Pseudomonadati</taxon>
        <taxon>Pseudomonadota</taxon>
        <taxon>Gammaproteobacteria</taxon>
        <taxon>Enterobacterales</taxon>
        <taxon>Hafniaceae</taxon>
        <taxon>Obesumbacterium</taxon>
    </lineage>
</organism>
<evidence type="ECO:0000256" key="1">
    <source>
        <dbReference type="SAM" id="Phobius"/>
    </source>
</evidence>
<feature type="transmembrane region" description="Helical" evidence="1">
    <location>
        <begin position="91"/>
        <end position="113"/>
    </location>
</feature>
<dbReference type="RefSeq" id="WP_061552977.1">
    <property type="nucleotide sequence ID" value="NZ_LXEX01000031.1"/>
</dbReference>
<protein>
    <submittedName>
        <fullName evidence="2">SseF family type III secretion protein</fullName>
    </submittedName>
</protein>
<keyword evidence="1" id="KW-1133">Transmembrane helix</keyword>
<proteinExistence type="predicted"/>
<dbReference type="EMBL" id="LXEX01000031">
    <property type="protein sequence ID" value="OAT59077.1"/>
    <property type="molecule type" value="Genomic_DNA"/>
</dbReference>
<gene>
    <name evidence="2" type="ORF">M993_02380</name>
</gene>
<sequence>MEHVSRLVLPIVNTDSTSQASDMGIGNNFIPTLMLPGIKQAAPESILSEVSQLKRRADTINFIQHVIRFAMSAASFGLAVAATVLSGGAGIPIAAVMGAAMLIAAGDACCAFYNMIQVRNDREPLQTGNDCILLTVKKLMQNCCSDDSVELAGCVASFTIRAAVSLSSVLLPQFLPAAHLSGSQAEYLGGASVGLTSVLTVIGGLLDAHSAYIERRQRNMVEATNSNGQNAQTQTDDSVVSDEMIQDMVSQVVACYEHYRLEHHEFQASTA</sequence>
<reference evidence="2 3" key="1">
    <citation type="submission" date="2016-04" db="EMBL/GenBank/DDBJ databases">
        <title>ATOL: Assembling a taxonomically balanced genome-scale reconstruction of the evolutionary history of the Enterobacteriaceae.</title>
        <authorList>
            <person name="Plunkett G.III."/>
            <person name="Neeno-Eckwall E.C."/>
            <person name="Glasner J.D."/>
            <person name="Perna N.T."/>
        </authorList>
    </citation>
    <scope>NUCLEOTIDE SEQUENCE [LARGE SCALE GENOMIC DNA]</scope>
    <source>
        <strain evidence="2 3">ATCC 12841</strain>
    </source>
</reference>
<accession>A0AA91IPR6</accession>
<keyword evidence="1" id="KW-0472">Membrane</keyword>
<keyword evidence="1" id="KW-0812">Transmembrane</keyword>
<dbReference type="AlphaFoldDB" id="A0AA91IPR6"/>